<gene>
    <name evidence="1" type="ORF">FOZ62_015081</name>
</gene>
<organism evidence="1 2">
    <name type="scientific">Perkinsus olseni</name>
    <name type="common">Perkinsus atlanticus</name>
    <dbReference type="NCBI Taxonomy" id="32597"/>
    <lineage>
        <taxon>Eukaryota</taxon>
        <taxon>Sar</taxon>
        <taxon>Alveolata</taxon>
        <taxon>Perkinsozoa</taxon>
        <taxon>Perkinsea</taxon>
        <taxon>Perkinsida</taxon>
        <taxon>Perkinsidae</taxon>
        <taxon>Perkinsus</taxon>
    </lineage>
</organism>
<proteinExistence type="predicted"/>
<protein>
    <submittedName>
        <fullName evidence="1">Uncharacterized protein</fullName>
    </submittedName>
</protein>
<feature type="non-terminal residue" evidence="1">
    <location>
        <position position="127"/>
    </location>
</feature>
<dbReference type="AlphaFoldDB" id="A0A7J6S5J6"/>
<comment type="caution">
    <text evidence="1">The sequence shown here is derived from an EMBL/GenBank/DDBJ whole genome shotgun (WGS) entry which is preliminary data.</text>
</comment>
<dbReference type="Proteomes" id="UP000574390">
    <property type="component" value="Unassembled WGS sequence"/>
</dbReference>
<feature type="non-terminal residue" evidence="1">
    <location>
        <position position="1"/>
    </location>
</feature>
<reference evidence="1 2" key="1">
    <citation type="submission" date="2020-04" db="EMBL/GenBank/DDBJ databases">
        <title>Perkinsus olseni comparative genomics.</title>
        <authorList>
            <person name="Bogema D.R."/>
        </authorList>
    </citation>
    <scope>NUCLEOTIDE SEQUENCE [LARGE SCALE GENOMIC DNA]</scope>
    <source>
        <strain evidence="1">ATCC PRA-205</strain>
    </source>
</reference>
<accession>A0A7J6S5J6</accession>
<sequence length="127" mass="14277">YFQKGLTAAKRPFAYSTRASKDFTTLLGVNAEYDMPGDVLNEPMSSGTGKICDTLTDEMVTKRFRKMYSSMNGGCISITEGDVDRREILFRNSRSEALEPDKHDIGDFLLHVFRGGVQLKAKVTTRR</sequence>
<evidence type="ECO:0000313" key="1">
    <source>
        <dbReference type="EMBL" id="KAF4727320.1"/>
    </source>
</evidence>
<evidence type="ECO:0000313" key="2">
    <source>
        <dbReference type="Proteomes" id="UP000574390"/>
    </source>
</evidence>
<dbReference type="EMBL" id="JABANM010017696">
    <property type="protein sequence ID" value="KAF4727320.1"/>
    <property type="molecule type" value="Genomic_DNA"/>
</dbReference>
<name>A0A7J6S5J6_PEROL</name>